<keyword evidence="2" id="KW-0966">Cell projection</keyword>
<dbReference type="PANTHER" id="PTHR12458">
    <property type="entry name" value="ORF PROTEIN"/>
    <property type="match status" value="1"/>
</dbReference>
<dbReference type="InterPro" id="IPR040441">
    <property type="entry name" value="CFA20/CFAP20DC"/>
</dbReference>
<accession>A0A8X6Q887</accession>
<comment type="caution">
    <text evidence="2">The sequence shown here is derived from an EMBL/GenBank/DDBJ whole genome shotgun (WGS) entry which is preliminary data.</text>
</comment>
<feature type="domain" description="CFA20" evidence="1">
    <location>
        <begin position="2"/>
        <end position="129"/>
    </location>
</feature>
<dbReference type="EMBL" id="BMAW01123725">
    <property type="protein sequence ID" value="GFU04573.1"/>
    <property type="molecule type" value="Genomic_DNA"/>
</dbReference>
<dbReference type="InterPro" id="IPR007714">
    <property type="entry name" value="CFA20_dom"/>
</dbReference>
<sequence length="134" mass="15540">AEKGHVERVHDNDLKSLVIEIVGTHVCTTYINCPSDPQNTLGIRYPFLVLSIKNLKKPFALEIQVLDELETRRSFYYNDYQFTTEIEEFTCTRRLILNDGWNIIKLDLADITRTAFGLKYVETLRVKVSLSVGW</sequence>
<keyword evidence="2" id="KW-0969">Cilium</keyword>
<feature type="non-terminal residue" evidence="2">
    <location>
        <position position="1"/>
    </location>
</feature>
<gene>
    <name evidence="2" type="primary">CFAP20</name>
    <name evidence="2" type="ORF">NPIL_653691</name>
</gene>
<evidence type="ECO:0000313" key="2">
    <source>
        <dbReference type="EMBL" id="GFU04573.1"/>
    </source>
</evidence>
<keyword evidence="2" id="KW-0282">Flagellum</keyword>
<evidence type="ECO:0000259" key="1">
    <source>
        <dbReference type="Pfam" id="PF05018"/>
    </source>
</evidence>
<keyword evidence="3" id="KW-1185">Reference proteome</keyword>
<reference evidence="2" key="1">
    <citation type="submission" date="2020-08" db="EMBL/GenBank/DDBJ databases">
        <title>Multicomponent nature underlies the extraordinary mechanical properties of spider dragline silk.</title>
        <authorList>
            <person name="Kono N."/>
            <person name="Nakamura H."/>
            <person name="Mori M."/>
            <person name="Yoshida Y."/>
            <person name="Ohtoshi R."/>
            <person name="Malay A.D."/>
            <person name="Moran D.A.P."/>
            <person name="Tomita M."/>
            <person name="Numata K."/>
            <person name="Arakawa K."/>
        </authorList>
    </citation>
    <scope>NUCLEOTIDE SEQUENCE</scope>
</reference>
<dbReference type="Proteomes" id="UP000887013">
    <property type="component" value="Unassembled WGS sequence"/>
</dbReference>
<organism evidence="2 3">
    <name type="scientific">Nephila pilipes</name>
    <name type="common">Giant wood spider</name>
    <name type="synonym">Nephila maculata</name>
    <dbReference type="NCBI Taxonomy" id="299642"/>
    <lineage>
        <taxon>Eukaryota</taxon>
        <taxon>Metazoa</taxon>
        <taxon>Ecdysozoa</taxon>
        <taxon>Arthropoda</taxon>
        <taxon>Chelicerata</taxon>
        <taxon>Arachnida</taxon>
        <taxon>Araneae</taxon>
        <taxon>Araneomorphae</taxon>
        <taxon>Entelegynae</taxon>
        <taxon>Araneoidea</taxon>
        <taxon>Nephilidae</taxon>
        <taxon>Nephila</taxon>
    </lineage>
</organism>
<dbReference type="AlphaFoldDB" id="A0A8X6Q887"/>
<proteinExistence type="predicted"/>
<evidence type="ECO:0000313" key="3">
    <source>
        <dbReference type="Proteomes" id="UP000887013"/>
    </source>
</evidence>
<dbReference type="OrthoDB" id="7486196at2759"/>
<name>A0A8X6Q887_NEPPI</name>
<dbReference type="Pfam" id="PF05018">
    <property type="entry name" value="CFA20_dom"/>
    <property type="match status" value="1"/>
</dbReference>
<protein>
    <submittedName>
        <fullName evidence="2">Cilia- and flagella-associated protein 20</fullName>
    </submittedName>
</protein>